<feature type="region of interest" description="Disordered" evidence="4">
    <location>
        <begin position="1"/>
        <end position="23"/>
    </location>
</feature>
<organism evidence="6 7">
    <name type="scientific">Streptomyces smyrnaeus</name>
    <dbReference type="NCBI Taxonomy" id="1387713"/>
    <lineage>
        <taxon>Bacteria</taxon>
        <taxon>Bacillati</taxon>
        <taxon>Actinomycetota</taxon>
        <taxon>Actinomycetes</taxon>
        <taxon>Kitasatosporales</taxon>
        <taxon>Streptomycetaceae</taxon>
        <taxon>Streptomyces</taxon>
    </lineage>
</organism>
<dbReference type="InterPro" id="IPR014124">
    <property type="entry name" value="Pept_S26A_Sod_Ni_maturase"/>
</dbReference>
<evidence type="ECO:0000256" key="4">
    <source>
        <dbReference type="SAM" id="MobiDB-lite"/>
    </source>
</evidence>
<keyword evidence="2" id="KW-0378">Hydrolase</keyword>
<dbReference type="InterPro" id="IPR052064">
    <property type="entry name" value="Mito_IMP1_subunit"/>
</dbReference>
<evidence type="ECO:0000256" key="3">
    <source>
        <dbReference type="ARBA" id="ARBA00023136"/>
    </source>
</evidence>
<evidence type="ECO:0000313" key="6">
    <source>
        <dbReference type="EMBL" id="MBO8199060.1"/>
    </source>
</evidence>
<keyword evidence="6" id="KW-0645">Protease</keyword>
<dbReference type="GO" id="GO:0008233">
    <property type="term" value="F:peptidase activity"/>
    <property type="evidence" value="ECO:0007669"/>
    <property type="project" value="UniProtKB-KW"/>
</dbReference>
<sequence>MPERTPQRGPTHDAQDPERGGHGGLLKRVGLAEVYNPSMEPTLLPGDQLVVTYGAAVRPGDVVVLRHPFQHDLLIVKRAVERRSGGWWVRGDNPRVKNDSREFGVVPDDLVVARAWLRLRPPRGLQRSPRSVARWSASVVRPLVGPLRSRPPAEGASSGAAGLLSRRLRAR</sequence>
<feature type="domain" description="Peptidase S24/S26A/S26B/S26C" evidence="5">
    <location>
        <begin position="29"/>
        <end position="98"/>
    </location>
</feature>
<dbReference type="CDD" id="cd06530">
    <property type="entry name" value="S26_SPase_I"/>
    <property type="match status" value="1"/>
</dbReference>
<dbReference type="InterPro" id="IPR019533">
    <property type="entry name" value="Peptidase_S26"/>
</dbReference>
<evidence type="ECO:0000256" key="2">
    <source>
        <dbReference type="ARBA" id="ARBA00022801"/>
    </source>
</evidence>
<dbReference type="Pfam" id="PF00717">
    <property type="entry name" value="Peptidase_S24"/>
    <property type="match status" value="1"/>
</dbReference>
<dbReference type="PANTHER" id="PTHR12383">
    <property type="entry name" value="PROTEASE FAMILY S26 MITOCHONDRIAL INNER MEMBRANE PROTEASE-RELATED"/>
    <property type="match status" value="1"/>
</dbReference>
<dbReference type="Gene3D" id="2.10.109.10">
    <property type="entry name" value="Umud Fragment, subunit A"/>
    <property type="match status" value="1"/>
</dbReference>
<proteinExistence type="predicted"/>
<dbReference type="Proteomes" id="UP000721954">
    <property type="component" value="Unassembled WGS sequence"/>
</dbReference>
<comment type="caution">
    <text evidence="6">The sequence shown here is derived from an EMBL/GenBank/DDBJ whole genome shotgun (WGS) entry which is preliminary data.</text>
</comment>
<keyword evidence="7" id="KW-1185">Reference proteome</keyword>
<accession>A0ABS3XUR9</accession>
<dbReference type="PANTHER" id="PTHR12383:SF16">
    <property type="entry name" value="MITOCHONDRIAL INNER MEMBRANE PROTEASE SUBUNIT 1"/>
    <property type="match status" value="1"/>
</dbReference>
<dbReference type="SUPFAM" id="SSF51306">
    <property type="entry name" value="LexA/Signal peptidase"/>
    <property type="match status" value="1"/>
</dbReference>
<evidence type="ECO:0000313" key="7">
    <source>
        <dbReference type="Proteomes" id="UP000721954"/>
    </source>
</evidence>
<feature type="compositionally biased region" description="Basic and acidic residues" evidence="4">
    <location>
        <begin position="1"/>
        <end position="21"/>
    </location>
</feature>
<name>A0ABS3XUR9_9ACTN</name>
<evidence type="ECO:0000256" key="1">
    <source>
        <dbReference type="ARBA" id="ARBA00004308"/>
    </source>
</evidence>
<protein>
    <submittedName>
        <fullName evidence="6">Nickel-type superoxide dismutase maturation protease</fullName>
    </submittedName>
</protein>
<dbReference type="InterPro" id="IPR015927">
    <property type="entry name" value="Peptidase_S24_S26A/B/C"/>
</dbReference>
<reference evidence="6 7" key="1">
    <citation type="submission" date="2021-02" db="EMBL/GenBank/DDBJ databases">
        <title>Streptomyces spirodelae sp. nov., isolated from duckweed.</title>
        <authorList>
            <person name="Saimee Y."/>
            <person name="Duangmal K."/>
        </authorList>
    </citation>
    <scope>NUCLEOTIDE SEQUENCE [LARGE SCALE GENOMIC DNA]</scope>
    <source>
        <strain evidence="6 7">DSM 42105</strain>
    </source>
</reference>
<dbReference type="EMBL" id="JAFFZM010000006">
    <property type="protein sequence ID" value="MBO8199060.1"/>
    <property type="molecule type" value="Genomic_DNA"/>
</dbReference>
<gene>
    <name evidence="6" type="primary">sodX</name>
    <name evidence="6" type="ORF">JW613_12180</name>
</gene>
<keyword evidence="3" id="KW-0472">Membrane</keyword>
<dbReference type="InterPro" id="IPR036286">
    <property type="entry name" value="LexA/Signal_pep-like_sf"/>
</dbReference>
<dbReference type="NCBIfam" id="TIGR02754">
    <property type="entry name" value="sod_Ni_protease"/>
    <property type="match status" value="1"/>
</dbReference>
<evidence type="ECO:0000259" key="5">
    <source>
        <dbReference type="Pfam" id="PF00717"/>
    </source>
</evidence>
<dbReference type="GO" id="GO:0006508">
    <property type="term" value="P:proteolysis"/>
    <property type="evidence" value="ECO:0007669"/>
    <property type="project" value="UniProtKB-KW"/>
</dbReference>
<comment type="subcellular location">
    <subcellularLocation>
        <location evidence="1">Endomembrane system</location>
    </subcellularLocation>
</comment>